<dbReference type="GO" id="GO:1901031">
    <property type="term" value="P:regulation of response to reactive oxygen species"/>
    <property type="evidence" value="ECO:0007669"/>
    <property type="project" value="InterPro"/>
</dbReference>
<evidence type="ECO:0000256" key="6">
    <source>
        <dbReference type="SAM" id="MobiDB-lite"/>
    </source>
</evidence>
<sequence length="670" mass="76070">MSTYQILVGVFKMEILFGCSSPKRPAAYCTNNLNSGVSKSKAAVSFINQNEGMSKNSKPSNLNDLSLAYKCSTRPSVEENLAAERRLTFQTTSSGRRRRRSTSPQKENIEISKLTENGVSSADVLLSLEDCGKISARPAKRSQTGLPGGTSIMKCHDLQATETTECNKSKAQENMENSRTHSCAMCSMLYSTTALKPSPLALRNRTQQGENVDIPTVVKGDVSRYIPNSQINPVDTDDEQTYTLYEESFIHNCRLEHMVMVMALHPQYLQQFLDTNYHLLQSKGALPFQYRSYIAIMAAARHRCTYLVHLMEAHFLLQGGDREWLRGLNHVPAKLRALSTLNKLLAHRPWLVTPNHIKELVDGDATCRWQHPELAQAIVLLCHFHGLAVFCHATGINLEIDHETAHAFHYKSTQPSPNSSPSSGSTSPNYGRLSPIIDNIGFEQTGDVEVLMERMKKLQEEEEEVTREEMNRRFEKEKDEASHGLIPGTNSPVGGAAYFARYVVDPDFSYQEFAKRDVAAEIPTFREQDYNWSDHACLVVRKFNSDVADLLDMKFNTAYNLTYKTLASKDNVDTTSLRRAVWMYVHCMYGIMYDDYNYGEVNQLLERPLKLFIKTASCFPEKTTRKVYDGFWKQFRHSEKVHVTIMIMESRLQVGLLYGMRALTDYLRDS</sequence>
<dbReference type="GO" id="GO:1904262">
    <property type="term" value="P:negative regulation of TORC1 signaling"/>
    <property type="evidence" value="ECO:0007669"/>
    <property type="project" value="TreeGrafter"/>
</dbReference>
<dbReference type="GO" id="GO:0016684">
    <property type="term" value="F:oxidoreductase activity, acting on peroxide as acceptor"/>
    <property type="evidence" value="ECO:0007669"/>
    <property type="project" value="TreeGrafter"/>
</dbReference>
<dbReference type="EMBL" id="LR790129">
    <property type="protein sequence ID" value="CAB3265991.1"/>
    <property type="molecule type" value="mRNA"/>
</dbReference>
<feature type="region of interest" description="Disordered" evidence="6">
    <location>
        <begin position="89"/>
        <end position="109"/>
    </location>
</feature>
<reference evidence="7" key="1">
    <citation type="submission" date="2020-04" db="EMBL/GenBank/DDBJ databases">
        <authorList>
            <person name="Neveu A P."/>
        </authorList>
    </citation>
    <scope>NUCLEOTIDE SEQUENCE</scope>
    <source>
        <tissue evidence="7">Whole embryo</tissue>
    </source>
</reference>
<evidence type="ECO:0000256" key="3">
    <source>
        <dbReference type="ARBA" id="ARBA00022490"/>
    </source>
</evidence>
<name>A0A6F9DS42_9ASCI</name>
<dbReference type="PANTHER" id="PTHR12474">
    <property type="entry name" value="P53 REGULATED PA26 NUCLEAR PROTEIN SESTRIN"/>
    <property type="match status" value="1"/>
</dbReference>
<dbReference type="GO" id="GO:0070728">
    <property type="term" value="F:L-leucine binding"/>
    <property type="evidence" value="ECO:0007669"/>
    <property type="project" value="TreeGrafter"/>
</dbReference>
<accession>A0A6F9DS42</accession>
<keyword evidence="3" id="KW-0963">Cytoplasm</keyword>
<protein>
    <submittedName>
        <fullName evidence="7">Sestrin-3</fullName>
    </submittedName>
</protein>
<dbReference type="GO" id="GO:0005737">
    <property type="term" value="C:cytoplasm"/>
    <property type="evidence" value="ECO:0007669"/>
    <property type="project" value="UniProtKB-SubCell"/>
</dbReference>
<feature type="compositionally biased region" description="Low complexity" evidence="6">
    <location>
        <begin position="412"/>
        <end position="429"/>
    </location>
</feature>
<dbReference type="FunFam" id="1.20.1290.10:FF:000001">
    <property type="entry name" value="Sestrin 1"/>
    <property type="match status" value="1"/>
</dbReference>
<comment type="catalytic activity">
    <reaction evidence="5">
        <text>a hydroperoxide + L-cysteinyl-[protein] = S-hydroxy-L-cysteinyl-[protein] + an alcohol</text>
        <dbReference type="Rhea" id="RHEA:67124"/>
        <dbReference type="Rhea" id="RHEA-COMP:10131"/>
        <dbReference type="Rhea" id="RHEA-COMP:17193"/>
        <dbReference type="ChEBI" id="CHEBI:29950"/>
        <dbReference type="ChEBI" id="CHEBI:30879"/>
        <dbReference type="ChEBI" id="CHEBI:35924"/>
        <dbReference type="ChEBI" id="CHEBI:61973"/>
    </reaction>
    <physiologicalReaction direction="left-to-right" evidence="5">
        <dbReference type="Rhea" id="RHEA:67125"/>
    </physiologicalReaction>
</comment>
<gene>
    <name evidence="7" type="primary">Sesn3</name>
</gene>
<feature type="region of interest" description="Disordered" evidence="6">
    <location>
        <begin position="410"/>
        <end position="430"/>
    </location>
</feature>
<dbReference type="Pfam" id="PF04636">
    <property type="entry name" value="PA26"/>
    <property type="match status" value="1"/>
</dbReference>
<dbReference type="PANTHER" id="PTHR12474:SF0">
    <property type="entry name" value="SESTRIN HOMOLOG"/>
    <property type="match status" value="1"/>
</dbReference>
<feature type="compositionally biased region" description="Basic and acidic residues" evidence="6">
    <location>
        <begin position="467"/>
        <end position="482"/>
    </location>
</feature>
<dbReference type="InterPro" id="IPR006730">
    <property type="entry name" value="Sestrin"/>
</dbReference>
<dbReference type="GO" id="GO:0016239">
    <property type="term" value="P:positive regulation of macroautophagy"/>
    <property type="evidence" value="ECO:0007669"/>
    <property type="project" value="TreeGrafter"/>
</dbReference>
<dbReference type="GO" id="GO:1990253">
    <property type="term" value="P:cellular response to leucine starvation"/>
    <property type="evidence" value="ECO:0007669"/>
    <property type="project" value="TreeGrafter"/>
</dbReference>
<proteinExistence type="evidence at transcript level"/>
<dbReference type="GO" id="GO:0005634">
    <property type="term" value="C:nucleus"/>
    <property type="evidence" value="ECO:0007669"/>
    <property type="project" value="InterPro"/>
</dbReference>
<evidence type="ECO:0000256" key="1">
    <source>
        <dbReference type="ARBA" id="ARBA00004496"/>
    </source>
</evidence>
<evidence type="ECO:0000256" key="4">
    <source>
        <dbReference type="ARBA" id="ARBA00023002"/>
    </source>
</evidence>
<evidence type="ECO:0000313" key="7">
    <source>
        <dbReference type="EMBL" id="CAB3265991.1"/>
    </source>
</evidence>
<organism evidence="7">
    <name type="scientific">Phallusia mammillata</name>
    <dbReference type="NCBI Taxonomy" id="59560"/>
    <lineage>
        <taxon>Eukaryota</taxon>
        <taxon>Metazoa</taxon>
        <taxon>Chordata</taxon>
        <taxon>Tunicata</taxon>
        <taxon>Ascidiacea</taxon>
        <taxon>Phlebobranchia</taxon>
        <taxon>Ascidiidae</taxon>
        <taxon>Phallusia</taxon>
    </lineage>
</organism>
<evidence type="ECO:0000256" key="5">
    <source>
        <dbReference type="ARBA" id="ARBA00049242"/>
    </source>
</evidence>
<dbReference type="SUPFAM" id="SSF69118">
    <property type="entry name" value="AhpD-like"/>
    <property type="match status" value="1"/>
</dbReference>
<keyword evidence="4" id="KW-0560">Oxidoreductase</keyword>
<dbReference type="AlphaFoldDB" id="A0A6F9DS42"/>
<feature type="region of interest" description="Disordered" evidence="6">
    <location>
        <begin position="461"/>
        <end position="487"/>
    </location>
</feature>
<dbReference type="InterPro" id="IPR029032">
    <property type="entry name" value="AhpD-like"/>
</dbReference>
<dbReference type="Gene3D" id="1.20.1290.10">
    <property type="entry name" value="AhpD-like"/>
    <property type="match status" value="1"/>
</dbReference>
<evidence type="ECO:0000256" key="2">
    <source>
        <dbReference type="ARBA" id="ARBA00008350"/>
    </source>
</evidence>
<dbReference type="GO" id="GO:0071233">
    <property type="term" value="P:cellular response to L-leucine"/>
    <property type="evidence" value="ECO:0007669"/>
    <property type="project" value="TreeGrafter"/>
</dbReference>
<comment type="similarity">
    <text evidence="2">Belongs to the sestrin family.</text>
</comment>
<comment type="subcellular location">
    <subcellularLocation>
        <location evidence="1">Cytoplasm</location>
    </subcellularLocation>
</comment>